<gene>
    <name evidence="1" type="ORF">RHMOL_Rhmol12G0137300</name>
</gene>
<name>A0ACC0LHM9_RHOML</name>
<dbReference type="Proteomes" id="UP001062846">
    <property type="component" value="Chromosome 12"/>
</dbReference>
<protein>
    <submittedName>
        <fullName evidence="1">Uncharacterized protein</fullName>
    </submittedName>
</protein>
<organism evidence="1 2">
    <name type="scientific">Rhododendron molle</name>
    <name type="common">Chinese azalea</name>
    <name type="synonym">Azalea mollis</name>
    <dbReference type="NCBI Taxonomy" id="49168"/>
    <lineage>
        <taxon>Eukaryota</taxon>
        <taxon>Viridiplantae</taxon>
        <taxon>Streptophyta</taxon>
        <taxon>Embryophyta</taxon>
        <taxon>Tracheophyta</taxon>
        <taxon>Spermatophyta</taxon>
        <taxon>Magnoliopsida</taxon>
        <taxon>eudicotyledons</taxon>
        <taxon>Gunneridae</taxon>
        <taxon>Pentapetalae</taxon>
        <taxon>asterids</taxon>
        <taxon>Ericales</taxon>
        <taxon>Ericaceae</taxon>
        <taxon>Ericoideae</taxon>
        <taxon>Rhodoreae</taxon>
        <taxon>Rhododendron</taxon>
    </lineage>
</organism>
<evidence type="ECO:0000313" key="1">
    <source>
        <dbReference type="EMBL" id="KAI8528273.1"/>
    </source>
</evidence>
<reference evidence="1" key="1">
    <citation type="submission" date="2022-02" db="EMBL/GenBank/DDBJ databases">
        <title>Plant Genome Project.</title>
        <authorList>
            <person name="Zhang R.-G."/>
        </authorList>
    </citation>
    <scope>NUCLEOTIDE SEQUENCE</scope>
    <source>
        <strain evidence="1">AT1</strain>
    </source>
</reference>
<keyword evidence="2" id="KW-1185">Reference proteome</keyword>
<comment type="caution">
    <text evidence="1">The sequence shown here is derived from an EMBL/GenBank/DDBJ whole genome shotgun (WGS) entry which is preliminary data.</text>
</comment>
<sequence>MRRYKIGLVEISITDKATNLSPHNYNIKNRGCRQRRFEKERVKGRKEAMADGVGNATRDLVSLLSSGERDFLVRNNGDEVKISDLVGKKVGLYFSGSWCGPCRRFTPDFVEVYEELSSKGDFEVVFVSSDRVDEAFVAYFAKMPWLAIPFSDSETRKRLMALFKVRGIPHLVILDGSGEVLSDQGVKIIKDYGSEGYPFTPERVKILREEEEAAAKEQSLRSILVFKSRDFVISNTGIKIPVSELEGKMVGLYFSMTVHKGCIEFTTKLLQFYNKIKGLSNNFEIILISLDDEEEPFKQGFETMPWLALPFKDKSCEKLARYFEVATLPTLVIVSPDGKTLNPNVAELIEEHGAEAYPFTPQKLLELAEIEKAKNEVQTLDSILVSGDRDFVIENSGSKVLVSELVGKTILLYFSAQWCPPCREFLPKFIAIYDEIKAKDKAFEVIFISSDRDQFSFDDFFASMPWLALPFGDERKAFLQRKFKVRGIPAVVAIGPSGKTLSTQARQLLQAHGADAYPFTEEHLEKLDEMLEDMAKGWPEKVKHELHAAHELIKARRNGGYVCDACKEIGQAWSFYCEQCDFDLHPKCALKTDTKEGGKTKEGWTCEGDVCRKT</sequence>
<proteinExistence type="predicted"/>
<accession>A0ACC0LHM9</accession>
<evidence type="ECO:0000313" key="2">
    <source>
        <dbReference type="Proteomes" id="UP001062846"/>
    </source>
</evidence>
<dbReference type="EMBL" id="CM046399">
    <property type="protein sequence ID" value="KAI8528273.1"/>
    <property type="molecule type" value="Genomic_DNA"/>
</dbReference>